<evidence type="ECO:0000256" key="2">
    <source>
        <dbReference type="ARBA" id="ARBA00022475"/>
    </source>
</evidence>
<dbReference type="InterPro" id="IPR050833">
    <property type="entry name" value="Poly_Biosynth_Transport"/>
</dbReference>
<feature type="transmembrane region" description="Helical" evidence="6">
    <location>
        <begin position="274"/>
        <end position="293"/>
    </location>
</feature>
<keyword evidence="3 6" id="KW-0812">Transmembrane</keyword>
<evidence type="ECO:0000313" key="7">
    <source>
        <dbReference type="EMBL" id="MCT8506812.1"/>
    </source>
</evidence>
<keyword evidence="8" id="KW-1185">Reference proteome</keyword>
<feature type="transmembrane region" description="Helical" evidence="6">
    <location>
        <begin position="94"/>
        <end position="114"/>
    </location>
</feature>
<name>A0A9X2X677_9GAMM</name>
<feature type="transmembrane region" description="Helical" evidence="6">
    <location>
        <begin position="380"/>
        <end position="400"/>
    </location>
</feature>
<feature type="transmembrane region" description="Helical" evidence="6">
    <location>
        <begin position="406"/>
        <end position="428"/>
    </location>
</feature>
<feature type="transmembrane region" description="Helical" evidence="6">
    <location>
        <begin position="20"/>
        <end position="41"/>
    </location>
</feature>
<evidence type="ECO:0000256" key="1">
    <source>
        <dbReference type="ARBA" id="ARBA00004651"/>
    </source>
</evidence>
<organism evidence="7 8">
    <name type="scientific">Chromohalobacter moromii</name>
    <dbReference type="NCBI Taxonomy" id="2860329"/>
    <lineage>
        <taxon>Bacteria</taxon>
        <taxon>Pseudomonadati</taxon>
        <taxon>Pseudomonadota</taxon>
        <taxon>Gammaproteobacteria</taxon>
        <taxon>Oceanospirillales</taxon>
        <taxon>Halomonadaceae</taxon>
        <taxon>Chromohalobacter</taxon>
    </lineage>
</organism>
<dbReference type="EMBL" id="JAHXDE010000007">
    <property type="protein sequence ID" value="MCT8506812.1"/>
    <property type="molecule type" value="Genomic_DNA"/>
</dbReference>
<reference evidence="7" key="1">
    <citation type="submission" date="2021-07" db="EMBL/GenBank/DDBJ databases">
        <authorList>
            <person name="Luelf R.H."/>
        </authorList>
    </citation>
    <scope>NUCLEOTIDE SEQUENCE</scope>
    <source>
        <strain evidence="7">TMW 2.2304</strain>
    </source>
</reference>
<accession>A0A9X2X677</accession>
<keyword evidence="5 6" id="KW-0472">Membrane</keyword>
<dbReference type="Pfam" id="PF13440">
    <property type="entry name" value="Polysacc_synt_3"/>
    <property type="match status" value="1"/>
</dbReference>
<dbReference type="Proteomes" id="UP001145353">
    <property type="component" value="Unassembled WGS sequence"/>
</dbReference>
<feature type="transmembrane region" description="Helical" evidence="6">
    <location>
        <begin position="61"/>
        <end position="82"/>
    </location>
</feature>
<feature type="transmembrane region" description="Helical" evidence="6">
    <location>
        <begin position="158"/>
        <end position="177"/>
    </location>
</feature>
<evidence type="ECO:0000256" key="4">
    <source>
        <dbReference type="ARBA" id="ARBA00022989"/>
    </source>
</evidence>
<evidence type="ECO:0000256" key="6">
    <source>
        <dbReference type="SAM" id="Phobius"/>
    </source>
</evidence>
<dbReference type="RefSeq" id="WP_247640631.1">
    <property type="nucleotide sequence ID" value="NZ_JAHXCZ010000007.1"/>
</dbReference>
<reference evidence="7" key="2">
    <citation type="journal article" date="2022" name="Syst. Appl. Microbiol.">
        <title>Chromohalobacter moromii sp. nov., a moderately halophilic bacterium isolated from lupine-based moromi fermentation.</title>
        <authorList>
            <person name="Lulf R.H."/>
            <person name="Hilgarth M."/>
            <person name="Ehrmann M.A."/>
        </authorList>
    </citation>
    <scope>NUCLEOTIDE SEQUENCE</scope>
    <source>
        <strain evidence="7">TMW 2.2304</strain>
    </source>
</reference>
<proteinExistence type="predicted"/>
<evidence type="ECO:0000256" key="5">
    <source>
        <dbReference type="ARBA" id="ARBA00023136"/>
    </source>
</evidence>
<gene>
    <name evidence="7" type="ORF">KZO87_15645</name>
</gene>
<dbReference type="PANTHER" id="PTHR30250:SF11">
    <property type="entry name" value="O-ANTIGEN TRANSPORTER-RELATED"/>
    <property type="match status" value="1"/>
</dbReference>
<feature type="transmembrane region" description="Helical" evidence="6">
    <location>
        <begin position="352"/>
        <end position="373"/>
    </location>
</feature>
<keyword evidence="2" id="KW-1003">Cell membrane</keyword>
<comment type="caution">
    <text evidence="7">The sequence shown here is derived from an EMBL/GenBank/DDBJ whole genome shotgun (WGS) entry which is preliminary data.</text>
</comment>
<comment type="subcellular location">
    <subcellularLocation>
        <location evidence="1">Cell membrane</location>
        <topology evidence="1">Multi-pass membrane protein</topology>
    </subcellularLocation>
</comment>
<feature type="transmembrane region" description="Helical" evidence="6">
    <location>
        <begin position="183"/>
        <end position="206"/>
    </location>
</feature>
<keyword evidence="4 6" id="KW-1133">Transmembrane helix</keyword>
<evidence type="ECO:0000313" key="8">
    <source>
        <dbReference type="Proteomes" id="UP001145353"/>
    </source>
</evidence>
<dbReference type="PANTHER" id="PTHR30250">
    <property type="entry name" value="PST FAMILY PREDICTED COLANIC ACID TRANSPORTER"/>
    <property type="match status" value="1"/>
</dbReference>
<evidence type="ECO:0000256" key="3">
    <source>
        <dbReference type="ARBA" id="ARBA00022692"/>
    </source>
</evidence>
<sequence length="440" mass="48329">MLNLVITLRQKTHEVWRSRFVRSVAVVATGTAGAQAITMAFSPLITRLYGPEAYGVQGTFMAILGVAIPVGALAYPIAIVLPRRDEEALGIIQLSAYISVFIAVLLAFGLWMGGEEVVSLLEIESVGNFIYLVPVAMLFASWKQIAQQWLIRKKEFGVIARSALATSGVLNSARALAGFVHPIGAVLIVLATLVEALHTLLMLIGIRKRTTIDRSEPSEALKFSIIKLARRHRDFPLYRAPQIMINAASQSLPVLMLSAFFGPSTAGFYMLSKMVMGMPTTLVGMAVSDVFYARITEASHNNENLSRHILRATGVLAAIGIIPFSIVIFFGPWVFSLVFGPEWNVAGEYARWLAFFFFFNLVNKPSNAAVPILGIQRGLLFYEALSTGGKVAGFLLGVYWLNSDIWAIAMFSIIGIVAYSGVMFWIYFCAVKWDRDAKIT</sequence>
<dbReference type="GO" id="GO:0005886">
    <property type="term" value="C:plasma membrane"/>
    <property type="evidence" value="ECO:0007669"/>
    <property type="project" value="UniProtKB-SubCell"/>
</dbReference>
<protein>
    <submittedName>
        <fullName evidence="7">Oligosaccharide flippase family protein</fullName>
    </submittedName>
</protein>
<feature type="transmembrane region" description="Helical" evidence="6">
    <location>
        <begin position="314"/>
        <end position="340"/>
    </location>
</feature>
<dbReference type="AlphaFoldDB" id="A0A9X2X677"/>
<feature type="transmembrane region" description="Helical" evidence="6">
    <location>
        <begin position="126"/>
        <end position="146"/>
    </location>
</feature>